<evidence type="ECO:0000256" key="3">
    <source>
        <dbReference type="ARBA" id="ARBA00022525"/>
    </source>
</evidence>
<dbReference type="Pfam" id="PF05345">
    <property type="entry name" value="He_PIG"/>
    <property type="match status" value="10"/>
</dbReference>
<dbReference type="Pfam" id="PF25023">
    <property type="entry name" value="TEN_YD-shell"/>
    <property type="match status" value="3"/>
</dbReference>
<dbReference type="GO" id="GO:0005576">
    <property type="term" value="C:extracellular region"/>
    <property type="evidence" value="ECO:0007669"/>
    <property type="project" value="UniProtKB-SubCell"/>
</dbReference>
<reference evidence="8 9" key="1">
    <citation type="submission" date="2018-03" db="EMBL/GenBank/DDBJ databases">
        <title>The ancient ancestry and fast evolution of plastids.</title>
        <authorList>
            <person name="Moore K.R."/>
            <person name="Magnabosco C."/>
            <person name="Momper L."/>
            <person name="Gold D.A."/>
            <person name="Bosak T."/>
            <person name="Fournier G.P."/>
        </authorList>
    </citation>
    <scope>NUCLEOTIDE SEQUENCE [LARGE SCALE GENOMIC DNA]</scope>
    <source>
        <strain evidence="8 9">CCALA 037</strain>
    </source>
</reference>
<dbReference type="InterPro" id="IPR011658">
    <property type="entry name" value="PA14_dom"/>
</dbReference>
<evidence type="ECO:0000256" key="6">
    <source>
        <dbReference type="ARBA" id="ARBA00023180"/>
    </source>
</evidence>
<dbReference type="SMART" id="SM00736">
    <property type="entry name" value="CADG"/>
    <property type="match status" value="7"/>
</dbReference>
<dbReference type="NCBIfam" id="TIGR03696">
    <property type="entry name" value="Rhs_assc_core"/>
    <property type="match status" value="1"/>
</dbReference>
<dbReference type="NCBIfam" id="TIGR02148">
    <property type="entry name" value="Fibro_Slime"/>
    <property type="match status" value="1"/>
</dbReference>
<dbReference type="InterPro" id="IPR031325">
    <property type="entry name" value="RHS_repeat"/>
</dbReference>
<dbReference type="InterPro" id="IPR022385">
    <property type="entry name" value="Rhs_assc_core"/>
</dbReference>
<evidence type="ECO:0000256" key="1">
    <source>
        <dbReference type="ARBA" id="ARBA00004613"/>
    </source>
</evidence>
<dbReference type="SUPFAM" id="SSF56988">
    <property type="entry name" value="Anthrax protective antigen"/>
    <property type="match status" value="1"/>
</dbReference>
<keyword evidence="9" id="KW-1185">Reference proteome</keyword>
<dbReference type="Pfam" id="PF07691">
    <property type="entry name" value="PA14"/>
    <property type="match status" value="1"/>
</dbReference>
<dbReference type="Gene3D" id="2.180.10.10">
    <property type="entry name" value="RHS repeat-associated core"/>
    <property type="match status" value="4"/>
</dbReference>
<dbReference type="Pfam" id="PF17210">
    <property type="entry name" value="SdrD_B"/>
    <property type="match status" value="1"/>
</dbReference>
<name>A0A2T1GD31_9CYAN</name>
<dbReference type="InterPro" id="IPR013783">
    <property type="entry name" value="Ig-like_fold"/>
</dbReference>
<comment type="similarity">
    <text evidence="2">Belongs to the prespore-cell-inducing factor family.</text>
</comment>
<keyword evidence="6" id="KW-0325">Glycoprotein</keyword>
<dbReference type="InterPro" id="IPR056823">
    <property type="entry name" value="TEN-like_YD-shell"/>
</dbReference>
<dbReference type="SUPFAM" id="SSF49313">
    <property type="entry name" value="Cadherin-like"/>
    <property type="match status" value="10"/>
</dbReference>
<dbReference type="GO" id="GO:0005509">
    <property type="term" value="F:calcium ion binding"/>
    <property type="evidence" value="ECO:0007669"/>
    <property type="project" value="InterPro"/>
</dbReference>
<feature type="non-terminal residue" evidence="8">
    <location>
        <position position="1"/>
    </location>
</feature>
<dbReference type="Proteomes" id="UP000238937">
    <property type="component" value="Unassembled WGS sequence"/>
</dbReference>
<proteinExistence type="inferred from homology"/>
<dbReference type="InterPro" id="IPR006644">
    <property type="entry name" value="Cadg"/>
</dbReference>
<sequence length="3027" mass="329719">PLPLAPLPLTLALSTPTPVSPTFFNSATDVSASIGADYRRTSFNAGNQELDVNVALKNQGSYGLDGTLLVVVKNISDPSVSVKDADGFTPEGLPYYTFTASNGKLDPTQVTDEQTLVFKNPNGVQFSYELMVLAEINAAPVIKSQPELEVIGGKNYQYQIQAEDLNGDSLSYKLLSAPSGMAIDPSTGLVSWNTSAGEIGNYQLVVEVSDERGGIVQQNYNLAVITPPPNRPPVFTSNPLVDANINSEYKYQATAKDLDGDVLTFSLVNKPIGMVIDASTGVIKWTPDAQQFGNYDVTVKVDDGKGAVANQIYKIAVANAVGNSVPIITSTPITEFGILGTTNGAATANLQTIIRDFRMSGTPNGHPDFQRFLGSVTGMVSNTLGSDGLPVFIKPDGVGATSAATFAQWYRDVPGVNQRVDVPLTLTETTPGSGIWQYQNGTFFPIDNLGYGNQGFSRNFAFTVETHTNFTYKGGEVFNFTGDDDVWVFIDKKLVIDLGGTHSPLSASVALDTLGLTKGKTYAFDFFSAERYTDGSSLRLQTSIDFGSEYFYQIKASDVDSASLKYELVQAPTGMQIDPSGLISWRPKLSQQTTYPIVIKVTDPQGGVATQSFDLKVVPSNPGEIRGTVYRDANGNATKNIDEIGLQGRTVYIDENLDGRRNLDEVSTTTDVNGSYIFKTLPSGAYKIALENQSGWNITGGTGAVILGNGQILNNLNIGLLEAKDPSQNQNPYIVSTLPNSQIEADKVFKYQVKAQDPDGDGLNYSLVNSTFSGIDIDPSTGLITWQPNQAQIGRTFDSLIQVKDAYGGIAQQSIQLKVVATNTAPIFTNAPLNSIVATVNNPVEYQFRAIDADNDPIGYRIVNPTNALGATINAQTGVFAWATASRSLGSYSFTVGATDSKGLETLQDFTVALQNLPNLVPVIASTPRKQTPVGQTYVYQITATDPNSDPLTYNLINPPAGMSVNNRGLLTWTPTAAQLGQSSIQIQVSDGRGGVTSQQFDLDVVNFGNLVNNSPEITSIPTFTTNLGKTYSYQLTGTDSDNDTLIWSLDNAPTGMVIDSATGILKWNPTSSQIGNQTIAVRLSDAYGLYVGQEYTLKVNGVNTPPQIQSSPNTIAGINSPYKYQIKAVDLEGDAIQYTLGRRPTGMAVDPNTGLITWTPTATQTGTQIIDVLVTDTQGAVTTQTYNLVVGTTPINQAPTITSIPKFTADTNSQYKYQVVGTDPENSQITYALITAPTGMVIDANTGLITWDNPTLGNTNIKITATDISGAVAVQEYTLTGKQNRAPVINSTPINRVTLGNTYRYDVKATDSDNDALTYSLDNASLVAGVTIDKLGRMTWKPTTVNLGIKPVTVTVTDTNGATVTQTYNLEVLADNIAPTINLVRGTNIADIGETISFQVQATDNVGIKSKQLVIDSQTISLDANGVGTYTVTTAGVVTATAIVTDVNGNVSTASTTTNIIDPSDIEAPAINLDLSGIVDGMITGRTDIKGTVTDTNLDYYTLEVARLGSDNWQEVFRGTNSITNGTLGKFDPSLLENDTYRVRLTAYDTSGRGSQVEDEIDVTGELKLGNFRLSFTDLTIPVTGIPISLTRTYDSLTSGTTDDFGYGWRMEFRDTDLRTSLKKDEFYEQLDYRTVGFEFGTRIYITLPGGKREGFTFSPLNVQGALGGFTGGRLLYPNFVADKGVTSTLTVPGAEVRAYTSEFSSKDGTSGNVNGILMEKEGKIFNLAGRPYVPQDDGFGNRYLLTTKDGTVYEINATTGDLETVRDTNGNVLTYSDTAIVSSTGVQVTFERDNQGRITSVTDPLGQKVVYAYDAKGDLVSVKDRDGNTTQFGYNSSRAHYLDKIVDPLGREAVKTEYDENGRLKKTANSSGNGVEFVYDPNNSIEIVKDALGNPTTFEYDKRGNIVTEVDAVGKVTKRAYDDDNRMLSETVISDRSGVNGFTTTYTYDRQRNKLSETDTLGNTTYYTYGERSRLLTTTDALGRTTTNVYDANGNLTSIKDALGNITTFTYDGKGQVTQTIDAQANTTLFQYDSNGNVSKVVDPLGYIVNYTYNGRGDKLTETKLVTTAAGLQTSITTSVYDANGKMTSMTDALGQTSTYEYDKLGKQIAVTDALGRNTQSLYNSKGELIEIIYPDDTPLDLTNNPRTKTEYDADGRVAAAIDKLGRITRTVYDAVGRVIESIAPDSTLNDLTDNPRTKTEYYTDGKVKASIDERGNRTEYRYDRAGRQTDVIYADGTPLDLTDNPRTHYQYNQAGQQVSVTDALNHTTRYQYDNLGRAIKIIYADDTFTTTTYDSLGHRLTASDQNGKVTEYRYDAVGKLTGVKNALGDWTNYVYTQEGSLLSITDANNHSTTYEYDILGRRAATILPLNQRSTTNYNAVGSISTMTDFNGKTTTYKYDEQNRLVEQDFTNAPTITMTYTVGGQIATITDGRGVTSFSYDLRDRLISKTDVDGSKISYTYDLAGNRTSVTTQVINGNANTTTYTFDERNRLDKVLSGGVVLTDYNYDAMSNLVKTTLSNGVIETRQYDKLNHLLNLQTNKGSNIFTNFVYSLDKVGNRQQVVETVGSNTRMVGYVYDDLYRLTKEQVTDGVNGNRTTEFIYDKVGNRQQQQVTANNVITATTYQYDANDRLLKEQVNGNDKVIYTYDNNGNNFTKTEDGKTTESIWNDQNRLVGVKVKDGAGVITQQVSYEYDASGIRVSQNVDGEIIKYLIDANLPYAQAVVEYRPSGLVVVSYTHGNDLISQTRDGVNSFYHVDGLGSTRGLSDAEGNLIDTYSYQAFGELLNSSGGSENKYLFTGEQFDPVLRDYYNRARYYDPETGRFTRRDSYEGQIQDPISLHKYLYANGNPISNIDPSGLSTIAEQGIVTALLSFLAAFAIVNLTSNIIQENQSKNDEPKDTIYRGTTFYDVLETVASQHIDIERILLNQTRFDLTGDRAGVYFTNQILTAEYYANLVGFSGGQPRAGGPAILGAIHSRKRFQLFTLKYRIAVNAPIPQPPQPGQTETLIPYNAIPEFETFTNYIQV</sequence>
<evidence type="ECO:0000313" key="8">
    <source>
        <dbReference type="EMBL" id="PSB55341.1"/>
    </source>
</evidence>
<feature type="domain" description="PA14" evidence="7">
    <location>
        <begin position="411"/>
        <end position="559"/>
    </location>
</feature>
<dbReference type="InterPro" id="IPR015919">
    <property type="entry name" value="Cadherin-like_sf"/>
</dbReference>
<evidence type="ECO:0000259" key="7">
    <source>
        <dbReference type="PROSITE" id="PS51820"/>
    </source>
</evidence>
<comment type="subcellular location">
    <subcellularLocation>
        <location evidence="1">Secreted</location>
    </subcellularLocation>
</comment>
<evidence type="ECO:0000256" key="2">
    <source>
        <dbReference type="ARBA" id="ARBA00008709"/>
    </source>
</evidence>
<evidence type="ECO:0000256" key="4">
    <source>
        <dbReference type="ARBA" id="ARBA00022729"/>
    </source>
</evidence>
<dbReference type="GO" id="GO:0016020">
    <property type="term" value="C:membrane"/>
    <property type="evidence" value="ECO:0007669"/>
    <property type="project" value="InterPro"/>
</dbReference>
<dbReference type="InterPro" id="IPR037524">
    <property type="entry name" value="PA14/GLEYA"/>
</dbReference>
<keyword evidence="3" id="KW-0964">Secreted</keyword>
<evidence type="ECO:0000256" key="5">
    <source>
        <dbReference type="ARBA" id="ARBA00022737"/>
    </source>
</evidence>
<dbReference type="SUPFAM" id="SSF117074">
    <property type="entry name" value="Hypothetical protein PA1324"/>
    <property type="match status" value="1"/>
</dbReference>
<dbReference type="PANTHER" id="PTHR32305">
    <property type="match status" value="1"/>
</dbReference>
<accession>A0A2T1GD31</accession>
<evidence type="ECO:0000313" key="9">
    <source>
        <dbReference type="Proteomes" id="UP000238937"/>
    </source>
</evidence>
<keyword evidence="5" id="KW-0677">Repeat</keyword>
<dbReference type="InterPro" id="IPR050708">
    <property type="entry name" value="T6SS_VgrG/RHS"/>
</dbReference>
<dbReference type="NCBIfam" id="TIGR01643">
    <property type="entry name" value="YD_repeat_2x"/>
    <property type="match status" value="11"/>
</dbReference>
<gene>
    <name evidence="8" type="ORF">C7B77_15340</name>
</gene>
<dbReference type="PANTHER" id="PTHR32305:SF15">
    <property type="entry name" value="PROTEIN RHSA-RELATED"/>
    <property type="match status" value="1"/>
</dbReference>
<dbReference type="Pfam" id="PF05593">
    <property type="entry name" value="RHS_repeat"/>
    <property type="match status" value="3"/>
</dbReference>
<dbReference type="PROSITE" id="PS51820">
    <property type="entry name" value="PA14"/>
    <property type="match status" value="1"/>
</dbReference>
<dbReference type="InterPro" id="IPR006530">
    <property type="entry name" value="YD"/>
</dbReference>
<dbReference type="Gene3D" id="2.60.40.10">
    <property type="entry name" value="Immunoglobulins"/>
    <property type="match status" value="11"/>
</dbReference>
<dbReference type="EMBL" id="PVWO01000193">
    <property type="protein sequence ID" value="PSB55341.1"/>
    <property type="molecule type" value="Genomic_DNA"/>
</dbReference>
<keyword evidence="4" id="KW-0732">Signal</keyword>
<dbReference type="InterPro" id="IPR033764">
    <property type="entry name" value="Sdr_B"/>
</dbReference>
<dbReference type="InterPro" id="IPR011874">
    <property type="entry name" value="Fibro_Slime"/>
</dbReference>
<organism evidence="8 9">
    <name type="scientific">Chamaesiphon polymorphus CCALA 037</name>
    <dbReference type="NCBI Taxonomy" id="2107692"/>
    <lineage>
        <taxon>Bacteria</taxon>
        <taxon>Bacillati</taxon>
        <taxon>Cyanobacteriota</taxon>
        <taxon>Cyanophyceae</taxon>
        <taxon>Gomontiellales</taxon>
        <taxon>Chamaesiphonaceae</taxon>
        <taxon>Chamaesiphon</taxon>
    </lineage>
</organism>
<dbReference type="OrthoDB" id="568326at2"/>
<protein>
    <recommendedName>
        <fullName evidence="7">PA14 domain-containing protein</fullName>
    </recommendedName>
</protein>
<dbReference type="CDD" id="cd11304">
    <property type="entry name" value="Cadherin_repeat"/>
    <property type="match status" value="1"/>
</dbReference>
<comment type="caution">
    <text evidence="8">The sequence shown here is derived from an EMBL/GenBank/DDBJ whole genome shotgun (WGS) entry which is preliminary data.</text>
</comment>